<evidence type="ECO:0000313" key="2">
    <source>
        <dbReference type="Proteomes" id="UP000281028"/>
    </source>
</evidence>
<proteinExistence type="predicted"/>
<evidence type="ECO:0000313" key="1">
    <source>
        <dbReference type="EMBL" id="NSL91188.1"/>
    </source>
</evidence>
<accession>A0A433WLW6</accession>
<organism evidence="1 2">
    <name type="scientific">Chitinophaga solisilvae</name>
    <dbReference type="NCBI Taxonomy" id="1233460"/>
    <lineage>
        <taxon>Bacteria</taxon>
        <taxon>Pseudomonadati</taxon>
        <taxon>Bacteroidota</taxon>
        <taxon>Chitinophagia</taxon>
        <taxon>Chitinophagales</taxon>
        <taxon>Chitinophagaceae</taxon>
        <taxon>Chitinophaga</taxon>
    </lineage>
</organism>
<sequence>MYRYLTALFMLTATLACQQPASRQQAATADTVPAATAQNQVAAAPDPAYEIIPGKRIGMTVIQANADSLLKTLGKPDMSDAAMGTYFNAWYSKHPGGVYQTSIYSQRNMGGKDEAITHVKTVYVSSPAFKTTTGIGAGSTLEQIQQQFNLKKTGKYNKGHISLQVYEDLSQGISFEFDPGNKCRGMWVYAPQDSSSARLSMHSGMSYNP</sequence>
<dbReference type="EMBL" id="RIAR02000002">
    <property type="protein sequence ID" value="NSL91188.1"/>
    <property type="molecule type" value="Genomic_DNA"/>
</dbReference>
<gene>
    <name evidence="1" type="ORF">ECE50_030475</name>
</gene>
<protein>
    <submittedName>
        <fullName evidence="1">Uncharacterized protein</fullName>
    </submittedName>
</protein>
<keyword evidence="1" id="KW-0614">Plasmid</keyword>
<dbReference type="OrthoDB" id="1494315at2"/>
<comment type="caution">
    <text evidence="1">The sequence shown here is derived from an EMBL/GenBank/DDBJ whole genome shotgun (WGS) entry which is preliminary data.</text>
</comment>
<reference evidence="1" key="1">
    <citation type="submission" date="2020-05" db="EMBL/GenBank/DDBJ databases">
        <title>Chitinophaga laudate sp. nov., isolated from a tropical peat swamp.</title>
        <authorList>
            <person name="Goh C.B.S."/>
            <person name="Lee M.S."/>
            <person name="Parimannan S."/>
            <person name="Pasbakhsh P."/>
            <person name="Yule C.M."/>
            <person name="Rajandas H."/>
            <person name="Loke S."/>
            <person name="Croft L."/>
            <person name="Tan J.B.L."/>
        </authorList>
    </citation>
    <scope>NUCLEOTIDE SEQUENCE</scope>
    <source>
        <strain evidence="1">Mgbs1</strain>
        <plasmid evidence="1">MgbsP1</plasmid>
    </source>
</reference>
<dbReference type="AlphaFoldDB" id="A0A433WLW6"/>
<dbReference type="Proteomes" id="UP000281028">
    <property type="component" value="Unassembled WGS sequence"/>
</dbReference>
<name>A0A433WLW6_9BACT</name>
<dbReference type="PROSITE" id="PS51257">
    <property type="entry name" value="PROKAR_LIPOPROTEIN"/>
    <property type="match status" value="1"/>
</dbReference>
<keyword evidence="2" id="KW-1185">Reference proteome</keyword>
<geneLocation type="plasmid" evidence="1">
    <name>MgbsP1</name>
</geneLocation>